<dbReference type="InterPro" id="IPR057596">
    <property type="entry name" value="RDRP_core"/>
</dbReference>
<feature type="domain" description="RDRP core" evidence="1">
    <location>
        <begin position="70"/>
        <end position="690"/>
    </location>
</feature>
<dbReference type="EMBL" id="CBHH010000006">
    <property type="protein sequence ID" value="CDD55303.1"/>
    <property type="molecule type" value="Genomic_DNA"/>
</dbReference>
<dbReference type="GO" id="GO:0003968">
    <property type="term" value="F:RNA-directed RNA polymerase activity"/>
    <property type="evidence" value="ECO:0007669"/>
    <property type="project" value="InterPro"/>
</dbReference>
<sequence length="855" mass="98715">MTYTLIRIPLKDLSSCDFNMNVTGDEEAARQYIVSTEDSIIIDQLARLRGYPCSHITEMILIRSRNKNSGEDDLRHVLSCGFTYNGVHYRRFGKSASQAKNGITAFVCDKYYDVLYRISQMDIPVANCVISKYEAQRCLIFSSCTIIKDYMPNIVIIGEYKKTLNDIFIRYVTDNRRVAEGHTDIKLSPFDGCGCHEAGFMHTVSSRLKLDYNAAGVQVRMPFIKGYSVYVPFRKILREWNIEYITDIYGVSHHIDDIDCIWNTSMFKGHSMFYKQYGSDAWNMYMAAINKYSLRLGISKYSHHIKDIELYTRMNFQYIQCLKLWNSNYIRCFEDKAFKSYDILNPDNDGDGIVSIARYTTDLFENIINGNKFYTYRFLGIRDTKDCKTDSRYNEAILINDIMLHDPAVRHYIHMKLSKAINEARTGKIYCSGFYHTGVGDMLAYLQYAAGLEPVGCLNAHELYSGCMPDGDCLSLRSPLVDPSEVNRVRIVHNDITDKWFAHFKDQDIVMFNAYDISAPQQGGADFDGDIFLLCNDPHIVQAKSDKPIILDINDKATAQAKEYTAENLVEYELMTRDNRIGDITNAATCIENRYATDEAVRSLYSDFASLLRIYQGKEIDFLKTGLRWHMGAGLKKYLRQLPYFLLFNYPKEMERYKNMLAKRSKNPDSDEQVKLNAYHSPSPMNELCDYISVWEKKHIISDKNINTPDVSLRLLLDHSLTLEDDKILRQCRRFVNRYADALKELIHDDVNYNDTKDRLEAIRNLASLYREKISGELGTDENTAANYIIKASYKSLSISKALAWSAYSDYIIDNLRANSPDRQNISISQLTHATDNSYEYLGRYYELKEEDSNV</sequence>
<dbReference type="Pfam" id="PF05183">
    <property type="entry name" value="RdRP"/>
    <property type="match status" value="1"/>
</dbReference>
<gene>
    <name evidence="2" type="ORF">BN656_00177</name>
</gene>
<name>R7A3C1_9FIRM</name>
<dbReference type="AlphaFoldDB" id="R7A3C1"/>
<reference evidence="2" key="1">
    <citation type="submission" date="2012-11" db="EMBL/GenBank/DDBJ databases">
        <title>Dependencies among metagenomic species, viruses, plasmids and units of genetic variation.</title>
        <authorList>
            <person name="Nielsen H.B."/>
            <person name="Almeida M."/>
            <person name="Juncker A.S."/>
            <person name="Rasmussen S."/>
            <person name="Li J."/>
            <person name="Sunagawa S."/>
            <person name="Plichta D."/>
            <person name="Gautier L."/>
            <person name="Le Chatelier E."/>
            <person name="Peletier E."/>
            <person name="Bonde I."/>
            <person name="Nielsen T."/>
            <person name="Manichanh C."/>
            <person name="Arumugam M."/>
            <person name="Batto J."/>
            <person name="Santos M.B.Q.D."/>
            <person name="Blom N."/>
            <person name="Borruel N."/>
            <person name="Burgdorf K.S."/>
            <person name="Boumezbeur F."/>
            <person name="Casellas F."/>
            <person name="Dore J."/>
            <person name="Guarner F."/>
            <person name="Hansen T."/>
            <person name="Hildebrand F."/>
            <person name="Kaas R.S."/>
            <person name="Kennedy S."/>
            <person name="Kristiansen K."/>
            <person name="Kultima J.R."/>
            <person name="Leonard P."/>
            <person name="Levenez F."/>
            <person name="Lund O."/>
            <person name="Moumen B."/>
            <person name="Le Paslier D."/>
            <person name="Pons N."/>
            <person name="Pedersen O."/>
            <person name="Prifti E."/>
            <person name="Qin J."/>
            <person name="Raes J."/>
            <person name="Tap J."/>
            <person name="Tims S."/>
            <person name="Ussery D.W."/>
            <person name="Yamada T."/>
            <person name="MetaHit consortium"/>
            <person name="Renault P."/>
            <person name="Sicheritz-Ponten T."/>
            <person name="Bork P."/>
            <person name="Wang J."/>
            <person name="Brunak S."/>
            <person name="Ehrlich S.D."/>
        </authorList>
    </citation>
    <scope>NUCLEOTIDE SEQUENCE [LARGE SCALE GENOMIC DNA]</scope>
</reference>
<protein>
    <recommendedName>
        <fullName evidence="1">RDRP core domain-containing protein</fullName>
    </recommendedName>
</protein>
<organism evidence="2 3">
    <name type="scientific">Bacteroides pectinophilus CAG:437</name>
    <dbReference type="NCBI Taxonomy" id="1263051"/>
    <lineage>
        <taxon>Bacteria</taxon>
        <taxon>Bacillati</taxon>
        <taxon>Bacillota</taxon>
        <taxon>Clostridia</taxon>
        <taxon>Eubacteriales</taxon>
    </lineage>
</organism>
<proteinExistence type="predicted"/>
<dbReference type="Proteomes" id="UP000018141">
    <property type="component" value="Unassembled WGS sequence"/>
</dbReference>
<comment type="caution">
    <text evidence="2">The sequence shown here is derived from an EMBL/GenBank/DDBJ whole genome shotgun (WGS) entry which is preliminary data.</text>
</comment>
<accession>R7A3C1</accession>
<evidence type="ECO:0000259" key="1">
    <source>
        <dbReference type="Pfam" id="PF05183"/>
    </source>
</evidence>
<evidence type="ECO:0000313" key="3">
    <source>
        <dbReference type="Proteomes" id="UP000018141"/>
    </source>
</evidence>
<evidence type="ECO:0000313" key="2">
    <source>
        <dbReference type="EMBL" id="CDD55303.1"/>
    </source>
</evidence>